<sequence length="873" mass="92485">MRLHRLTLTNYRGITHREIEFAERGVTVVCGANEIGKSSMIEALDLLLESKDRSNKKDVKQVKPTHADVGAEVTAEISTGPYRFVYRKRFHKKCETELSILAPAREQLTGDEAHQRVRGMLDETVDAGLWQAQRVLQAASTSAVDLSACDALSRALDVAAGDAADGLSAGLSGAEPVLIEKIDAEYARYFTATGRPTGEWAAAIAAMKTAEAEVAARAAEVAEVDERVRAHATMSEQLEALVGQRSAAAARLDTAAAAAEELTALTAEVRTAESEAAAKTATATAAAAALEERRRVRSEVQSRQEALDAAQVAAVEAQESEDTGREVVVEAEAAAAAAEKELHAVDERVRAASKVVAQLAERAEAERLTALVSRVDAALAERAEVDAALAPIVLTDKMFREIEAAAAAADLAQAQAELTATAIEFTAAADVELTVGEDRVTLTAGQTWSLSAAEQAAVSLPGLLRIDVKPAATAVDTHAKLAAAQHHLAKLLAGAGVADLDEARRVQQRRIELTGQRGHLDATLSGITGDDDIADLRARLEALRPGADLGIDAEAAHAERSAAEQALQEATTHAQTQRRVAAAALKQLAERTTSATVSRDRAVAAQTELATSTARLAALQAAQPDEDAVAQVATATAAAEAARARVAELSARLAEAGPDAVTAELAAARTAADTVNQQHDDTARALRDIEVELSVFGTEGRTGQLDAAQITREHAVAAYARVQRRARAVELLRTVMVRHRDNIRLRYVQPFRTEVERLGRTVFGETFEVEVDSDLCIRNRTLDGRTVPFESLSGGAKEQLGIVARLAVAALVANEDTVPVVIDDALGFSDPERLARMGAVFDQVGADGQVIVLTCSPERYNSVSGAHRVQLSA</sequence>
<accession>A0ABM9LGJ4</accession>
<dbReference type="Proteomes" id="UP001190465">
    <property type="component" value="Chromosome"/>
</dbReference>
<dbReference type="PANTHER" id="PTHR41259:SF1">
    <property type="entry name" value="DOUBLE-STRAND BREAK REPAIR RAD50 ATPASE, PUTATIVE-RELATED"/>
    <property type="match status" value="1"/>
</dbReference>
<dbReference type="SUPFAM" id="SSF52540">
    <property type="entry name" value="P-loop containing nucleoside triphosphate hydrolases"/>
    <property type="match status" value="1"/>
</dbReference>
<dbReference type="PANTHER" id="PTHR41259">
    <property type="entry name" value="DOUBLE-STRAND BREAK REPAIR RAD50 ATPASE, PUTATIVE-RELATED"/>
    <property type="match status" value="1"/>
</dbReference>
<reference evidence="2 3" key="1">
    <citation type="submission" date="2023-08" db="EMBL/GenBank/DDBJ databases">
        <authorList>
            <person name="Folkvardsen B D."/>
            <person name="Norman A."/>
        </authorList>
    </citation>
    <scope>NUCLEOTIDE SEQUENCE [LARGE SCALE GENOMIC DNA]</scope>
    <source>
        <strain evidence="2 3">Mu0053</strain>
    </source>
</reference>
<dbReference type="EMBL" id="OY726397">
    <property type="protein sequence ID" value="CAJ1498648.1"/>
    <property type="molecule type" value="Genomic_DNA"/>
</dbReference>
<protein>
    <submittedName>
        <fullName evidence="2">AAA family ATPase</fullName>
    </submittedName>
</protein>
<organism evidence="2 3">
    <name type="scientific">[Mycobacterium] burgundiense</name>
    <dbReference type="NCBI Taxonomy" id="3064286"/>
    <lineage>
        <taxon>Bacteria</taxon>
        <taxon>Bacillati</taxon>
        <taxon>Actinomycetota</taxon>
        <taxon>Actinomycetes</taxon>
        <taxon>Mycobacteriales</taxon>
        <taxon>Mycobacteriaceae</taxon>
        <taxon>Mycolicibacterium</taxon>
    </lineage>
</organism>
<dbReference type="Pfam" id="PF13175">
    <property type="entry name" value="AAA_15"/>
    <property type="match status" value="1"/>
</dbReference>
<keyword evidence="3" id="KW-1185">Reference proteome</keyword>
<gene>
    <name evidence="2" type="ORF">MU0053_001211</name>
</gene>
<dbReference type="RefSeq" id="WP_308481473.1">
    <property type="nucleotide sequence ID" value="NZ_OY726397.1"/>
</dbReference>
<dbReference type="Gene3D" id="3.40.50.300">
    <property type="entry name" value="P-loop containing nucleotide triphosphate hydrolases"/>
    <property type="match status" value="2"/>
</dbReference>
<dbReference type="InterPro" id="IPR027417">
    <property type="entry name" value="P-loop_NTPase"/>
</dbReference>
<proteinExistence type="predicted"/>
<feature type="domain" description="Endonuclease GajA/Old nuclease/RecF-like AAA" evidence="1">
    <location>
        <begin position="1"/>
        <end position="63"/>
    </location>
</feature>
<dbReference type="InterPro" id="IPR041685">
    <property type="entry name" value="AAA_GajA/Old/RecF-like"/>
</dbReference>
<evidence type="ECO:0000313" key="3">
    <source>
        <dbReference type="Proteomes" id="UP001190465"/>
    </source>
</evidence>
<evidence type="ECO:0000313" key="2">
    <source>
        <dbReference type="EMBL" id="CAJ1498648.1"/>
    </source>
</evidence>
<name>A0ABM9LGJ4_9MYCO</name>
<evidence type="ECO:0000259" key="1">
    <source>
        <dbReference type="Pfam" id="PF13175"/>
    </source>
</evidence>